<dbReference type="EMBL" id="JAUHJQ010000005">
    <property type="protein sequence ID" value="MDN4174089.1"/>
    <property type="molecule type" value="Genomic_DNA"/>
</dbReference>
<dbReference type="InterPro" id="IPR000014">
    <property type="entry name" value="PAS"/>
</dbReference>
<evidence type="ECO:0000256" key="3">
    <source>
        <dbReference type="ARBA" id="ARBA00012438"/>
    </source>
</evidence>
<dbReference type="Proteomes" id="UP001168620">
    <property type="component" value="Unassembled WGS sequence"/>
</dbReference>
<evidence type="ECO:0000256" key="1">
    <source>
        <dbReference type="ARBA" id="ARBA00000085"/>
    </source>
</evidence>
<keyword evidence="10" id="KW-0067">ATP-binding</keyword>
<dbReference type="InterPro" id="IPR003018">
    <property type="entry name" value="GAF"/>
</dbReference>
<sequence>MEPSRGFSFSVPVGRLESASHLAALRESGLTELRTDPVLDRLTRLAGQSTGAPVALVTVVEPTRQVFASAQGLAGALEEARQTPLSHSFCQYVVANDAPLVVTDARTHPELARHPGVLENDVIAYAGHPVRHPDGTVIGTICVADPAPHDWTPGDLLALADLAEILEADIAHRVRRAAAERLQHGVQGAVRGAMDNTSTAIIAADRHGIVTFVNRGAGSLLGLDPGLLTDLHLDDLTHAWHPVSGRGTPDGAEDWLLTDATGEQRVVSVRRTTVRADDGTETGTMLICDDVSARHRAEKLLKDALHKQEAIVEQMKVLDRARHEFIATASHELRTPVANIIGYTELLADGEGGPMTDRQHSLLDRVSRNSQRLLELVANLLTLSQINANEYTPAWRTVDVAEAARQAWESLGPRLVGRELAMHLDLPSRPASVRGDAVEIERIIENLLTNATKYTPDGEGITLSVRRASGGVQVVVRDTGIGIGRDEQERVFEPFFRAHEAQQRAIQGSGLGLTLVQQLTRAHGGTVELVSAPGVGTTVTVSLPVDS</sequence>
<reference evidence="10" key="1">
    <citation type="submission" date="2023-06" db="EMBL/GenBank/DDBJ databases">
        <title>Draft genome sequence of Nocardioides sp. SOB77.</title>
        <authorList>
            <person name="Zhang G."/>
        </authorList>
    </citation>
    <scope>NUCLEOTIDE SEQUENCE</scope>
    <source>
        <strain evidence="10">SOB77</strain>
    </source>
</reference>
<dbReference type="PANTHER" id="PTHR43711">
    <property type="entry name" value="TWO-COMPONENT HISTIDINE KINASE"/>
    <property type="match status" value="1"/>
</dbReference>
<evidence type="ECO:0000259" key="8">
    <source>
        <dbReference type="PROSITE" id="PS50109"/>
    </source>
</evidence>
<proteinExistence type="predicted"/>
<dbReference type="Pfam" id="PF00512">
    <property type="entry name" value="HisKA"/>
    <property type="match status" value="1"/>
</dbReference>
<comment type="subcellular location">
    <subcellularLocation>
        <location evidence="2">Cell membrane</location>
    </subcellularLocation>
</comment>
<dbReference type="CDD" id="cd00082">
    <property type="entry name" value="HisKA"/>
    <property type="match status" value="1"/>
</dbReference>
<dbReference type="InterPro" id="IPR003661">
    <property type="entry name" value="HisK_dim/P_dom"/>
</dbReference>
<dbReference type="PRINTS" id="PR00344">
    <property type="entry name" value="BCTRLSENSOR"/>
</dbReference>
<dbReference type="GO" id="GO:0005524">
    <property type="term" value="F:ATP binding"/>
    <property type="evidence" value="ECO:0007669"/>
    <property type="project" value="UniProtKB-KW"/>
</dbReference>
<dbReference type="NCBIfam" id="TIGR00229">
    <property type="entry name" value="sensory_box"/>
    <property type="match status" value="1"/>
</dbReference>
<dbReference type="EC" id="2.7.13.3" evidence="3"/>
<dbReference type="SUPFAM" id="SSF55781">
    <property type="entry name" value="GAF domain-like"/>
    <property type="match status" value="1"/>
</dbReference>
<dbReference type="Pfam" id="PF02518">
    <property type="entry name" value="HATPase_c"/>
    <property type="match status" value="1"/>
</dbReference>
<dbReference type="SUPFAM" id="SSF47384">
    <property type="entry name" value="Homodimeric domain of signal transducing histidine kinase"/>
    <property type="match status" value="1"/>
</dbReference>
<dbReference type="SUPFAM" id="SSF55785">
    <property type="entry name" value="PYP-like sensor domain (PAS domain)"/>
    <property type="match status" value="1"/>
</dbReference>
<dbReference type="Gene3D" id="1.10.287.130">
    <property type="match status" value="1"/>
</dbReference>
<keyword evidence="4" id="KW-0597">Phosphoprotein</keyword>
<evidence type="ECO:0000256" key="7">
    <source>
        <dbReference type="ARBA" id="ARBA00023012"/>
    </source>
</evidence>
<dbReference type="InterPro" id="IPR003594">
    <property type="entry name" value="HATPase_dom"/>
</dbReference>
<comment type="caution">
    <text evidence="10">The sequence shown here is derived from an EMBL/GenBank/DDBJ whole genome shotgun (WGS) entry which is preliminary data.</text>
</comment>
<keyword evidence="5" id="KW-0808">Transferase</keyword>
<organism evidence="10 11">
    <name type="scientific">Nocardioides oceani</name>
    <dbReference type="NCBI Taxonomy" id="3058369"/>
    <lineage>
        <taxon>Bacteria</taxon>
        <taxon>Bacillati</taxon>
        <taxon>Actinomycetota</taxon>
        <taxon>Actinomycetes</taxon>
        <taxon>Propionibacteriales</taxon>
        <taxon>Nocardioidaceae</taxon>
        <taxon>Nocardioides</taxon>
    </lineage>
</organism>
<evidence type="ECO:0000256" key="6">
    <source>
        <dbReference type="ARBA" id="ARBA00022777"/>
    </source>
</evidence>
<dbReference type="PROSITE" id="PS50112">
    <property type="entry name" value="PAS"/>
    <property type="match status" value="1"/>
</dbReference>
<keyword evidence="10" id="KW-0547">Nucleotide-binding</keyword>
<keyword evidence="6" id="KW-0418">Kinase</keyword>
<dbReference type="InterPro" id="IPR050736">
    <property type="entry name" value="Sensor_HK_Regulatory"/>
</dbReference>
<dbReference type="Gene3D" id="3.30.450.40">
    <property type="match status" value="1"/>
</dbReference>
<dbReference type="InterPro" id="IPR004358">
    <property type="entry name" value="Sig_transdc_His_kin-like_C"/>
</dbReference>
<dbReference type="CDD" id="cd00075">
    <property type="entry name" value="HATPase"/>
    <property type="match status" value="1"/>
</dbReference>
<dbReference type="InterPro" id="IPR013656">
    <property type="entry name" value="PAS_4"/>
</dbReference>
<evidence type="ECO:0000313" key="11">
    <source>
        <dbReference type="Proteomes" id="UP001168620"/>
    </source>
</evidence>
<evidence type="ECO:0000256" key="2">
    <source>
        <dbReference type="ARBA" id="ARBA00004236"/>
    </source>
</evidence>
<comment type="catalytic activity">
    <reaction evidence="1">
        <text>ATP + protein L-histidine = ADP + protein N-phospho-L-histidine.</text>
        <dbReference type="EC" id="2.7.13.3"/>
    </reaction>
</comment>
<feature type="domain" description="PAS" evidence="9">
    <location>
        <begin position="186"/>
        <end position="225"/>
    </location>
</feature>
<name>A0ABT8FHK9_9ACTN</name>
<evidence type="ECO:0000256" key="4">
    <source>
        <dbReference type="ARBA" id="ARBA00022553"/>
    </source>
</evidence>
<evidence type="ECO:0000259" key="9">
    <source>
        <dbReference type="PROSITE" id="PS50112"/>
    </source>
</evidence>
<dbReference type="PROSITE" id="PS50109">
    <property type="entry name" value="HIS_KIN"/>
    <property type="match status" value="1"/>
</dbReference>
<keyword evidence="11" id="KW-1185">Reference proteome</keyword>
<dbReference type="RefSeq" id="WP_300953188.1">
    <property type="nucleotide sequence ID" value="NZ_JAUHJQ010000005.1"/>
</dbReference>
<dbReference type="InterPro" id="IPR035965">
    <property type="entry name" value="PAS-like_dom_sf"/>
</dbReference>
<dbReference type="InterPro" id="IPR036097">
    <property type="entry name" value="HisK_dim/P_sf"/>
</dbReference>
<protein>
    <recommendedName>
        <fullName evidence="3">histidine kinase</fullName>
        <ecNumber evidence="3">2.7.13.3</ecNumber>
    </recommendedName>
</protein>
<dbReference type="Gene3D" id="3.30.450.20">
    <property type="entry name" value="PAS domain"/>
    <property type="match status" value="1"/>
</dbReference>
<keyword evidence="7" id="KW-0902">Two-component regulatory system</keyword>
<feature type="domain" description="Histidine kinase" evidence="8">
    <location>
        <begin position="328"/>
        <end position="547"/>
    </location>
</feature>
<dbReference type="SMART" id="SM00387">
    <property type="entry name" value="HATPase_c"/>
    <property type="match status" value="1"/>
</dbReference>
<dbReference type="SMART" id="SM00388">
    <property type="entry name" value="HisKA"/>
    <property type="match status" value="1"/>
</dbReference>
<dbReference type="InterPro" id="IPR036890">
    <property type="entry name" value="HATPase_C_sf"/>
</dbReference>
<dbReference type="SUPFAM" id="SSF55874">
    <property type="entry name" value="ATPase domain of HSP90 chaperone/DNA topoisomerase II/histidine kinase"/>
    <property type="match status" value="1"/>
</dbReference>
<dbReference type="SMART" id="SM00065">
    <property type="entry name" value="GAF"/>
    <property type="match status" value="1"/>
</dbReference>
<dbReference type="Pfam" id="PF08448">
    <property type="entry name" value="PAS_4"/>
    <property type="match status" value="1"/>
</dbReference>
<dbReference type="PANTHER" id="PTHR43711:SF31">
    <property type="entry name" value="HISTIDINE KINASE"/>
    <property type="match status" value="1"/>
</dbReference>
<accession>A0ABT8FHK9</accession>
<gene>
    <name evidence="10" type="ORF">QWY28_14095</name>
</gene>
<dbReference type="Pfam" id="PF01590">
    <property type="entry name" value="GAF"/>
    <property type="match status" value="1"/>
</dbReference>
<evidence type="ECO:0000313" key="10">
    <source>
        <dbReference type="EMBL" id="MDN4174089.1"/>
    </source>
</evidence>
<evidence type="ECO:0000256" key="5">
    <source>
        <dbReference type="ARBA" id="ARBA00022679"/>
    </source>
</evidence>
<dbReference type="InterPro" id="IPR029016">
    <property type="entry name" value="GAF-like_dom_sf"/>
</dbReference>
<dbReference type="Gene3D" id="3.30.565.10">
    <property type="entry name" value="Histidine kinase-like ATPase, C-terminal domain"/>
    <property type="match status" value="1"/>
</dbReference>
<dbReference type="InterPro" id="IPR005467">
    <property type="entry name" value="His_kinase_dom"/>
</dbReference>